<dbReference type="Pfam" id="PF02362">
    <property type="entry name" value="B3"/>
    <property type="match status" value="1"/>
</dbReference>
<sequence length="515" mass="58230">MVVIDERNRDRANRRDVVELPQYDQAVTVAYYGEELHGGIPLPHFSRISPLNMHKQNKVVEHKYKLMNNSQTKQATPAESQKFASSMKVAIEGTSSRGEVMSSAVLKAEEVQSNLRPEFPSFVKSLVRSHVASCFWMGLPVSFCKRHLPGKDTTIILEDESGKEYNTKFIACKTGLSAGWRQFSAVHKLQEGDAVVFQLVEPTKFKVYIIRANNTRELDGAFLNLDSCTKQKMGGKTCFSMLLVSCIISITNHHGFMHSLICSLFSGKDNADTDVVVCNSSKRKHGKSVPLDVQKIKRANLSSLRPKVRPSVEQSENDSEEALSEIMEEYKMLELEDVRGFENFSIIVDGVSIDAEFPTEVRNKYYRLCCSQHAFLHENLIKGMNYKLITGIISETVNIADAIKVSVICTPRVEFANWDKTLLAFEHLGMNVEFLRVRLRRLVSIAYEKSNASEAKKYLAYRNEYSRADAEIRNMEAKLEELKGACNGFGAYLGSLKGKAENYQIQFQREVDAPW</sequence>
<reference evidence="8" key="1">
    <citation type="submission" date="2023-10" db="EMBL/GenBank/DDBJ databases">
        <authorList>
            <person name="Domelevo Entfellner J.-B."/>
        </authorList>
    </citation>
    <scope>NUCLEOTIDE SEQUENCE</scope>
</reference>
<dbReference type="PANTHER" id="PTHR31391:SF135">
    <property type="entry name" value="B3 DOMAIN-CONTAINING PROTEIN OS01G0234100-LIKE ISOFORM X1"/>
    <property type="match status" value="1"/>
</dbReference>
<evidence type="ECO:0000256" key="6">
    <source>
        <dbReference type="SAM" id="Coils"/>
    </source>
</evidence>
<keyword evidence="2" id="KW-0805">Transcription regulation</keyword>
<dbReference type="EMBL" id="OY731400">
    <property type="protein sequence ID" value="CAJ1942789.1"/>
    <property type="molecule type" value="Genomic_DNA"/>
</dbReference>
<evidence type="ECO:0000256" key="1">
    <source>
        <dbReference type="ARBA" id="ARBA00004123"/>
    </source>
</evidence>
<evidence type="ECO:0000313" key="8">
    <source>
        <dbReference type="EMBL" id="CAJ1942789.1"/>
    </source>
</evidence>
<evidence type="ECO:0000256" key="3">
    <source>
        <dbReference type="ARBA" id="ARBA00023125"/>
    </source>
</evidence>
<gene>
    <name evidence="8" type="ORF">AYBTSS11_LOCUS11021</name>
</gene>
<dbReference type="PANTHER" id="PTHR31391">
    <property type="entry name" value="B3 DOMAIN-CONTAINING PROTEIN OS11G0197600-RELATED"/>
    <property type="match status" value="1"/>
</dbReference>
<dbReference type="Gramene" id="rna-AYBTSS11_LOCUS11021">
    <property type="protein sequence ID" value="CAJ1942789.1"/>
    <property type="gene ID" value="gene-AYBTSS11_LOCUS11021"/>
</dbReference>
<dbReference type="Gene3D" id="2.40.330.10">
    <property type="entry name" value="DNA-binding pseudobarrel domain"/>
    <property type="match status" value="1"/>
</dbReference>
<proteinExistence type="predicted"/>
<dbReference type="InterPro" id="IPR003340">
    <property type="entry name" value="B3_DNA-bd"/>
</dbReference>
<dbReference type="InterPro" id="IPR044837">
    <property type="entry name" value="REM16-like"/>
</dbReference>
<dbReference type="AlphaFoldDB" id="A0AA86SKZ6"/>
<comment type="subcellular location">
    <subcellularLocation>
        <location evidence="1">Nucleus</location>
    </subcellularLocation>
</comment>
<keyword evidence="4" id="KW-0804">Transcription</keyword>
<feature type="domain" description="TF-B3" evidence="7">
    <location>
        <begin position="122"/>
        <end position="213"/>
    </location>
</feature>
<feature type="coiled-coil region" evidence="6">
    <location>
        <begin position="458"/>
        <end position="485"/>
    </location>
</feature>
<dbReference type="InterPro" id="IPR015300">
    <property type="entry name" value="DNA-bd_pseudobarrel_sf"/>
</dbReference>
<accession>A0AA86SKZ6</accession>
<evidence type="ECO:0000259" key="7">
    <source>
        <dbReference type="PROSITE" id="PS50863"/>
    </source>
</evidence>
<protein>
    <recommendedName>
        <fullName evidence="7">TF-B3 domain-containing protein</fullName>
    </recommendedName>
</protein>
<evidence type="ECO:0000256" key="5">
    <source>
        <dbReference type="ARBA" id="ARBA00023242"/>
    </source>
</evidence>
<dbReference type="Proteomes" id="UP001189624">
    <property type="component" value="Chromosome 3"/>
</dbReference>
<dbReference type="PROSITE" id="PS50863">
    <property type="entry name" value="B3"/>
    <property type="match status" value="1"/>
</dbReference>
<evidence type="ECO:0000256" key="2">
    <source>
        <dbReference type="ARBA" id="ARBA00023015"/>
    </source>
</evidence>
<organism evidence="8 9">
    <name type="scientific">Sphenostylis stenocarpa</name>
    <dbReference type="NCBI Taxonomy" id="92480"/>
    <lineage>
        <taxon>Eukaryota</taxon>
        <taxon>Viridiplantae</taxon>
        <taxon>Streptophyta</taxon>
        <taxon>Embryophyta</taxon>
        <taxon>Tracheophyta</taxon>
        <taxon>Spermatophyta</taxon>
        <taxon>Magnoliopsida</taxon>
        <taxon>eudicotyledons</taxon>
        <taxon>Gunneridae</taxon>
        <taxon>Pentapetalae</taxon>
        <taxon>rosids</taxon>
        <taxon>fabids</taxon>
        <taxon>Fabales</taxon>
        <taxon>Fabaceae</taxon>
        <taxon>Papilionoideae</taxon>
        <taxon>50 kb inversion clade</taxon>
        <taxon>NPAAA clade</taxon>
        <taxon>indigoferoid/millettioid clade</taxon>
        <taxon>Phaseoleae</taxon>
        <taxon>Sphenostylis</taxon>
    </lineage>
</organism>
<keyword evidence="3" id="KW-0238">DNA-binding</keyword>
<dbReference type="CDD" id="cd10017">
    <property type="entry name" value="B3_DNA"/>
    <property type="match status" value="1"/>
</dbReference>
<keyword evidence="6" id="KW-0175">Coiled coil</keyword>
<dbReference type="SUPFAM" id="SSF101936">
    <property type="entry name" value="DNA-binding pseudobarrel domain"/>
    <property type="match status" value="1"/>
</dbReference>
<name>A0AA86SKZ6_9FABA</name>
<keyword evidence="5" id="KW-0539">Nucleus</keyword>
<dbReference type="GO" id="GO:0003677">
    <property type="term" value="F:DNA binding"/>
    <property type="evidence" value="ECO:0007669"/>
    <property type="project" value="UniProtKB-KW"/>
</dbReference>
<evidence type="ECO:0000313" key="9">
    <source>
        <dbReference type="Proteomes" id="UP001189624"/>
    </source>
</evidence>
<evidence type="ECO:0000256" key="4">
    <source>
        <dbReference type="ARBA" id="ARBA00023163"/>
    </source>
</evidence>
<dbReference type="SMART" id="SM01019">
    <property type="entry name" value="B3"/>
    <property type="match status" value="1"/>
</dbReference>
<dbReference type="GO" id="GO:0005634">
    <property type="term" value="C:nucleus"/>
    <property type="evidence" value="ECO:0007669"/>
    <property type="project" value="UniProtKB-SubCell"/>
</dbReference>
<keyword evidence="9" id="KW-1185">Reference proteome</keyword>